<feature type="domain" description="Baseplate J-like central" evidence="1">
    <location>
        <begin position="191"/>
        <end position="238"/>
    </location>
</feature>
<dbReference type="RefSeq" id="YP_001039830.1">
    <property type="nucleotide sequence ID" value="NC_009016.1"/>
</dbReference>
<dbReference type="GeneID" id="5076269"/>
<dbReference type="Proteomes" id="UP000008090">
    <property type="component" value="Segment"/>
</dbReference>
<protein>
    <submittedName>
        <fullName evidence="2">Putative baseplate assembly protein</fullName>
    </submittedName>
</protein>
<evidence type="ECO:0000313" key="3">
    <source>
        <dbReference type="Proteomes" id="UP000008090"/>
    </source>
</evidence>
<sequence>MFIPGQNQLAKPEVVAVPPFEQQLARFKQAVIDHVAKSDAAMAAKVEETLQNEAELATKMVEACTVVLQTRIREVNEDALQMFAYWAEDSNLDAVVSNLGLRRQVLDEGDANAFPPVPATLESNEHLRLRYFLAPYSFSNAGPRLAYKYHAMTLDERPTVSVDAPEPNKIVVTYEFGEGSMAGQVKDATGLRTAPGEVKVTVLAREGNGTPSDELVAAVTSYFQRDDVAPETDEITVAKATILPYQIRAIAYISKGPDTQVTKSAAEALLQQYADEQHHLGATIEPSMVYHVLHQAGAKKVDLLEPLAELAAGLDEAPWCQLIDIEIRTL</sequence>
<dbReference type="KEGG" id="vg:5076269"/>
<dbReference type="InterPro" id="IPR058531">
    <property type="entry name" value="Baseplate_J_M"/>
</dbReference>
<organism evidence="2 3">
    <name type="scientific">Vibrio phage VP882</name>
    <dbReference type="NCBI Taxonomy" id="2913982"/>
    <lineage>
        <taxon>Viruses</taxon>
        <taxon>Duplodnaviria</taxon>
        <taxon>Heunggongvirae</taxon>
        <taxon>Uroviricota</taxon>
        <taxon>Caudoviricetes</taxon>
        <taxon>Hapunavirus</taxon>
        <taxon>Hapunavirus VP882</taxon>
    </lineage>
</organism>
<proteinExistence type="predicted"/>
<dbReference type="OrthoDB" id="4712at10239"/>
<dbReference type="Pfam" id="PF26078">
    <property type="entry name" value="Baseplate_J_M"/>
    <property type="match status" value="1"/>
</dbReference>
<accession>Q6R4V6</accession>
<keyword evidence="3" id="KW-1185">Reference proteome</keyword>
<dbReference type="InterPro" id="IPR014507">
    <property type="entry name" value="Baseplate_assembly_J_pred"/>
</dbReference>
<dbReference type="PIRSF" id="PIRSF020481">
    <property type="entry name" value="BAP"/>
    <property type="match status" value="1"/>
</dbReference>
<evidence type="ECO:0000259" key="1">
    <source>
        <dbReference type="Pfam" id="PF26078"/>
    </source>
</evidence>
<evidence type="ECO:0000313" key="2">
    <source>
        <dbReference type="EMBL" id="AAS38500.1"/>
    </source>
</evidence>
<dbReference type="EMBL" id="EF057797">
    <property type="protein sequence ID" value="AAS38500.1"/>
    <property type="molecule type" value="Genomic_DNA"/>
</dbReference>
<reference evidence="2 3" key="1">
    <citation type="journal article" date="2009" name="Appl. Environ. Microbiol.">
        <title>Characterization of a new plasmid-like prophage in a pandemic Vibrio parahaemolyticus O3:K6 strain.</title>
        <authorList>
            <person name="Lan S.F."/>
            <person name="Huang C.H."/>
            <person name="Chang C.H."/>
            <person name="Liao W.C."/>
            <person name="Lin I.H."/>
            <person name="Jian W.N."/>
            <person name="Wu Y.G."/>
            <person name="Chen S.Y."/>
            <person name="Wong H.C."/>
        </authorList>
    </citation>
    <scope>NUCLEOTIDE SEQUENCE [LARGE SCALE GENOMIC DNA]</scope>
</reference>
<name>Q6R4V6_9CAUD</name>